<dbReference type="GO" id="GO:0004750">
    <property type="term" value="F:D-ribulose-phosphate 3-epimerase activity"/>
    <property type="evidence" value="ECO:0007669"/>
    <property type="project" value="UniProtKB-EC"/>
</dbReference>
<evidence type="ECO:0000256" key="3">
    <source>
        <dbReference type="ARBA" id="ARBA00001941"/>
    </source>
</evidence>
<dbReference type="VEuPathDB" id="TriTrypDB:LPMP_343550"/>
<dbReference type="GO" id="GO:0005975">
    <property type="term" value="P:carbohydrate metabolic process"/>
    <property type="evidence" value="ECO:0007669"/>
    <property type="project" value="InterPro"/>
</dbReference>
<evidence type="ECO:0000256" key="10">
    <source>
        <dbReference type="ARBA" id="ARBA00030599"/>
    </source>
</evidence>
<comment type="cofactor">
    <cofactor evidence="3">
        <name>Co(2+)</name>
        <dbReference type="ChEBI" id="CHEBI:48828"/>
    </cofactor>
</comment>
<comment type="similarity">
    <text evidence="6">Belongs to the ribulose-phosphate 3-epimerase family.</text>
</comment>
<dbReference type="RefSeq" id="XP_010702778.1">
    <property type="nucleotide sequence ID" value="XM_010704476.1"/>
</dbReference>
<feature type="region of interest" description="Disordered" evidence="11">
    <location>
        <begin position="1"/>
        <end position="21"/>
    </location>
</feature>
<dbReference type="FunFam" id="3.20.20.70:FF:000004">
    <property type="entry name" value="Ribulose-phosphate 3-epimerase"/>
    <property type="match status" value="1"/>
</dbReference>
<dbReference type="OrthoDB" id="1927044at2759"/>
<dbReference type="InterPro" id="IPR013785">
    <property type="entry name" value="Aldolase_TIM"/>
</dbReference>
<evidence type="ECO:0000256" key="4">
    <source>
        <dbReference type="ARBA" id="ARBA00001947"/>
    </source>
</evidence>
<evidence type="ECO:0000313" key="13">
    <source>
        <dbReference type="Proteomes" id="UP000063063"/>
    </source>
</evidence>
<gene>
    <name evidence="12" type="ORF">LPMP_343550</name>
</gene>
<proteinExistence type="inferred from homology"/>
<comment type="catalytic activity">
    <reaction evidence="1">
        <text>D-ribulose 5-phosphate = D-xylulose 5-phosphate</text>
        <dbReference type="Rhea" id="RHEA:13677"/>
        <dbReference type="ChEBI" id="CHEBI:57737"/>
        <dbReference type="ChEBI" id="CHEBI:58121"/>
        <dbReference type="EC" id="5.1.3.1"/>
    </reaction>
</comment>
<dbReference type="VEuPathDB" id="TriTrypDB:LPAL13_340043000"/>
<dbReference type="Gene3D" id="3.20.20.70">
    <property type="entry name" value="Aldolase class I"/>
    <property type="match status" value="1"/>
</dbReference>
<dbReference type="AlphaFoldDB" id="A0A088S0P7"/>
<evidence type="ECO:0000313" key="12">
    <source>
        <dbReference type="EMBL" id="AIO01978.1"/>
    </source>
</evidence>
<dbReference type="Proteomes" id="UP000063063">
    <property type="component" value="Chromosome 34"/>
</dbReference>
<sequence>MATKFNHQDKSTYPNGRDKRQPIVPIISPSLMVADQTKLLLESLDVLSENGGSADWIHVDIVDGHFASNFSFCPATVSDLRKHLPNTFLDCHMIISNPIHWVDKFAKAGASTFVFHYEATEDPVAVCRKVRKAGMVAGVALRPDTLAERLFPLIDAGEVDMVLVMCVQIGFAGQTFKPETVEKVRLLRQRYPHLLIQVDGCITLETIDLVAAAGANAIVPGRAVFKSNDRKGSMEKLRSSIQKHITLRASSHL</sequence>
<dbReference type="SUPFAM" id="SSF51366">
    <property type="entry name" value="Ribulose-phoshate binding barrel"/>
    <property type="match status" value="1"/>
</dbReference>
<evidence type="ECO:0000256" key="6">
    <source>
        <dbReference type="ARBA" id="ARBA00009541"/>
    </source>
</evidence>
<keyword evidence="13" id="KW-1185">Reference proteome</keyword>
<evidence type="ECO:0000256" key="2">
    <source>
        <dbReference type="ARBA" id="ARBA00001936"/>
    </source>
</evidence>
<evidence type="ECO:0000256" key="11">
    <source>
        <dbReference type="SAM" id="MobiDB-lite"/>
    </source>
</evidence>
<keyword evidence="8" id="KW-0479">Metal-binding</keyword>
<dbReference type="InterPro" id="IPR000056">
    <property type="entry name" value="Ribul_P_3_epim-like"/>
</dbReference>
<evidence type="ECO:0000256" key="9">
    <source>
        <dbReference type="ARBA" id="ARBA00023235"/>
    </source>
</evidence>
<dbReference type="NCBIfam" id="NF004076">
    <property type="entry name" value="PRK05581.1-4"/>
    <property type="match status" value="1"/>
</dbReference>
<evidence type="ECO:0000256" key="8">
    <source>
        <dbReference type="ARBA" id="ARBA00022723"/>
    </source>
</evidence>
<dbReference type="InterPro" id="IPR011060">
    <property type="entry name" value="RibuloseP-bd_barrel"/>
</dbReference>
<dbReference type="Pfam" id="PF00834">
    <property type="entry name" value="Ribul_P_3_epim"/>
    <property type="match status" value="1"/>
</dbReference>
<dbReference type="EC" id="5.1.3.1" evidence="7"/>
<keyword evidence="9 12" id="KW-0413">Isomerase</keyword>
<organism evidence="12 13">
    <name type="scientific">Leishmania panamensis</name>
    <dbReference type="NCBI Taxonomy" id="5679"/>
    <lineage>
        <taxon>Eukaryota</taxon>
        <taxon>Discoba</taxon>
        <taxon>Euglenozoa</taxon>
        <taxon>Kinetoplastea</taxon>
        <taxon>Metakinetoplastina</taxon>
        <taxon>Trypanosomatida</taxon>
        <taxon>Trypanosomatidae</taxon>
        <taxon>Leishmaniinae</taxon>
        <taxon>Leishmania</taxon>
        <taxon>Leishmania guyanensis species complex</taxon>
    </lineage>
</organism>
<accession>A0A088S0P7</accession>
<dbReference type="KEGG" id="lpan:LPMP_343550"/>
<protein>
    <recommendedName>
        <fullName evidence="7">ribulose-phosphate 3-epimerase</fullName>
        <ecNumber evidence="7">5.1.3.1</ecNumber>
    </recommendedName>
    <alternativeName>
        <fullName evidence="10">Pentose-5-phosphate 3-epimerase</fullName>
    </alternativeName>
</protein>
<comment type="cofactor">
    <cofactor evidence="5">
        <name>Fe(2+)</name>
        <dbReference type="ChEBI" id="CHEBI:29033"/>
    </cofactor>
</comment>
<evidence type="ECO:0000256" key="5">
    <source>
        <dbReference type="ARBA" id="ARBA00001954"/>
    </source>
</evidence>
<dbReference type="eggNOG" id="KOG3111">
    <property type="taxonomic scope" value="Eukaryota"/>
</dbReference>
<name>A0A088S0P7_LEIPA</name>
<dbReference type="GeneID" id="22578860"/>
<comment type="cofactor">
    <cofactor evidence="2">
        <name>Mn(2+)</name>
        <dbReference type="ChEBI" id="CHEBI:29035"/>
    </cofactor>
</comment>
<dbReference type="GO" id="GO:0005737">
    <property type="term" value="C:cytoplasm"/>
    <property type="evidence" value="ECO:0007669"/>
    <property type="project" value="UniProtKB-ARBA"/>
</dbReference>
<dbReference type="EMBL" id="CP009403">
    <property type="protein sequence ID" value="AIO01978.1"/>
    <property type="molecule type" value="Genomic_DNA"/>
</dbReference>
<dbReference type="GO" id="GO:0046872">
    <property type="term" value="F:metal ion binding"/>
    <property type="evidence" value="ECO:0007669"/>
    <property type="project" value="UniProtKB-KW"/>
</dbReference>
<evidence type="ECO:0000256" key="1">
    <source>
        <dbReference type="ARBA" id="ARBA00001782"/>
    </source>
</evidence>
<evidence type="ECO:0000256" key="7">
    <source>
        <dbReference type="ARBA" id="ARBA00013188"/>
    </source>
</evidence>
<reference evidence="12 13" key="1">
    <citation type="journal article" date="2015" name="Sci. Rep.">
        <title>The genome of Leishmania panamensis: insights into genomics of the L. (Viannia) subgenus.</title>
        <authorList>
            <person name="Llanes A."/>
            <person name="Restrepo C.M."/>
            <person name="Vecchio G.D."/>
            <person name="Anguizola F.J."/>
            <person name="Lleonart R."/>
        </authorList>
    </citation>
    <scope>NUCLEOTIDE SEQUENCE [LARGE SCALE GENOMIC DNA]</scope>
    <source>
        <strain evidence="12 13">MHOM/PA/94/PSC-1</strain>
    </source>
</reference>
<dbReference type="PANTHER" id="PTHR11749">
    <property type="entry name" value="RIBULOSE-5-PHOSPHATE-3-EPIMERASE"/>
    <property type="match status" value="1"/>
</dbReference>
<comment type="cofactor">
    <cofactor evidence="4">
        <name>Zn(2+)</name>
        <dbReference type="ChEBI" id="CHEBI:29105"/>
    </cofactor>
</comment>
<dbReference type="CDD" id="cd00429">
    <property type="entry name" value="RPE"/>
    <property type="match status" value="1"/>
</dbReference>